<dbReference type="SMART" id="SM00642">
    <property type="entry name" value="Aamy"/>
    <property type="match status" value="1"/>
</dbReference>
<reference evidence="8 9" key="1">
    <citation type="submission" date="2018-11" db="EMBL/GenBank/DDBJ databases">
        <title>Genome sequence of strain 7197.</title>
        <authorList>
            <person name="Gao J."/>
            <person name="Sun J."/>
        </authorList>
    </citation>
    <scope>NUCLEOTIDE SEQUENCE [LARGE SCALE GENOMIC DNA]</scope>
    <source>
        <strain evidence="8 9">7197</strain>
    </source>
</reference>
<dbReference type="Gene3D" id="3.20.20.80">
    <property type="entry name" value="Glycosidases"/>
    <property type="match status" value="1"/>
</dbReference>
<feature type="binding site" evidence="6">
    <location>
        <begin position="291"/>
        <end position="292"/>
    </location>
    <ligand>
        <name>substrate</name>
    </ligand>
</feature>
<dbReference type="InterPro" id="IPR022527">
    <property type="entry name" value="Sucrose_phospho"/>
</dbReference>
<dbReference type="EMBL" id="RQPI01000015">
    <property type="protein sequence ID" value="RQW09208.1"/>
    <property type="molecule type" value="Genomic_DNA"/>
</dbReference>
<feature type="active site" description="Nucleophile" evidence="5">
    <location>
        <position position="193"/>
    </location>
</feature>
<evidence type="ECO:0000256" key="2">
    <source>
        <dbReference type="ARBA" id="ARBA00022676"/>
    </source>
</evidence>
<evidence type="ECO:0000256" key="5">
    <source>
        <dbReference type="PIRSR" id="PIRSR003059-1"/>
    </source>
</evidence>
<keyword evidence="2 4" id="KW-0328">Glycosyltransferase</keyword>
<dbReference type="NCBIfam" id="TIGR03852">
    <property type="entry name" value="sucrose_gtfA"/>
    <property type="match status" value="1"/>
</dbReference>
<dbReference type="PANTHER" id="PTHR38784:SF1">
    <property type="entry name" value="SUCROSE PHOSPHORYLASE"/>
    <property type="match status" value="1"/>
</dbReference>
<comment type="caution">
    <text evidence="8">The sequence shown here is derived from an EMBL/GenBank/DDBJ whole genome shotgun (WGS) entry which is preliminary data.</text>
</comment>
<keyword evidence="9" id="KW-1185">Reference proteome</keyword>
<dbReference type="InterPro" id="IPR045857">
    <property type="entry name" value="O16G_dom_2"/>
</dbReference>
<feature type="binding site" evidence="6">
    <location>
        <position position="234"/>
    </location>
    <ligand>
        <name>substrate</name>
    </ligand>
</feature>
<dbReference type="CDD" id="cd11355">
    <property type="entry name" value="AmyAc_Sucrose_phosphorylase"/>
    <property type="match status" value="1"/>
</dbReference>
<feature type="binding site" evidence="6">
    <location>
        <position position="392"/>
    </location>
    <ligand>
        <name>substrate</name>
    </ligand>
</feature>
<dbReference type="SUPFAM" id="SSF51445">
    <property type="entry name" value="(Trans)glycosidases"/>
    <property type="match status" value="1"/>
</dbReference>
<dbReference type="PIRSF" id="PIRSF003059">
    <property type="entry name" value="Sucrose_phosphorylase"/>
    <property type="match status" value="1"/>
</dbReference>
<evidence type="ECO:0000259" key="7">
    <source>
        <dbReference type="SMART" id="SM00642"/>
    </source>
</evidence>
<dbReference type="Proteomes" id="UP000282529">
    <property type="component" value="Unassembled WGS sequence"/>
</dbReference>
<organism evidence="8 9">
    <name type="scientific">Paenibacillus rhizophilus</name>
    <dbReference type="NCBI Taxonomy" id="1850366"/>
    <lineage>
        <taxon>Bacteria</taxon>
        <taxon>Bacillati</taxon>
        <taxon>Bacillota</taxon>
        <taxon>Bacilli</taxon>
        <taxon>Bacillales</taxon>
        <taxon>Paenibacillaceae</taxon>
        <taxon>Paenibacillus</taxon>
    </lineage>
</organism>
<protein>
    <recommendedName>
        <fullName evidence="4">Sucrose phosphorylase</fullName>
        <ecNumber evidence="4">2.4.1.7</ecNumber>
    </recommendedName>
    <alternativeName>
        <fullName evidence="4">Sucrose glucosyltransferase</fullName>
    </alternativeName>
</protein>
<evidence type="ECO:0000256" key="3">
    <source>
        <dbReference type="ARBA" id="ARBA00022679"/>
    </source>
</evidence>
<dbReference type="InterPro" id="IPR006047">
    <property type="entry name" value="GH13_cat_dom"/>
</dbReference>
<accession>A0A3N9NZ69</accession>
<evidence type="ECO:0000313" key="9">
    <source>
        <dbReference type="Proteomes" id="UP000282529"/>
    </source>
</evidence>
<feature type="binding site" evidence="6">
    <location>
        <position position="87"/>
    </location>
    <ligand>
        <name>substrate</name>
    </ligand>
</feature>
<dbReference type="GO" id="GO:0009018">
    <property type="term" value="F:sucrose phosphorylase activity"/>
    <property type="evidence" value="ECO:0007669"/>
    <property type="project" value="UniProtKB-EC"/>
</dbReference>
<comment type="similarity">
    <text evidence="1 4">Belongs to the glycosyl hydrolase 13 family. Sucrose phosphorylase subfamily.</text>
</comment>
<dbReference type="GO" id="GO:0005975">
    <property type="term" value="P:carbohydrate metabolic process"/>
    <property type="evidence" value="ECO:0007669"/>
    <property type="project" value="InterPro"/>
</dbReference>
<proteinExistence type="inferred from homology"/>
<dbReference type="OrthoDB" id="9805159at2"/>
<dbReference type="Gene3D" id="3.90.400.10">
    <property type="entry name" value="Oligo-1,6-glucosidase, Domain 2"/>
    <property type="match status" value="1"/>
</dbReference>
<feature type="active site" description="Proton donor" evidence="5">
    <location>
        <position position="234"/>
    </location>
</feature>
<gene>
    <name evidence="8" type="primary">gtfA</name>
    <name evidence="8" type="ORF">EH198_20190</name>
</gene>
<keyword evidence="3 4" id="KW-0808">Transferase</keyword>
<dbReference type="EC" id="2.4.1.7" evidence="4"/>
<sequence length="484" mass="55415">MTIKNEIMLITYADSLGKNLQETAELLSRHFNGIVGGVHILPFYPSSADRGFAPLTYEEVDPEFGTWDDVAKIESGFYLMYDFMINHISRSSAYFKDFQQNKDASPYRDLFIRYKDFWPGGEPTQEDVDAIYKRKPRAPYIDVTFADGTTEKIWCTFDEEQIDLNLYTETTKQFVKEQLRGLAERGASIIRLDAFAYATKKAGTSCFFIEPDTWEMLDEVKAILEPYGTELLPEIHEHYSIQLKLADKGYWVYDFALPMLVLHALYSGKAERLTHWLNICPRKQFTTLDTHDGIGVVDAADLMTPEEIEETKNNLFSQGANVKRVYNTMAYNNLDIYQLNCTYYSALGDDDDAYVLARAIQFFAPGIPQVYYVGLLAGKNDIELLEETKVGRNINRHYYTKEEVEENLERPVLKRLFALMKFRNSCRAFDGDLTVMDTGEASTLELIWTNGPLRAALRADLAARTFTVHYTDEHTGEETLLAGV</sequence>
<comment type="catalytic activity">
    <reaction evidence="4">
        <text>sucrose + phosphate = D-fructose + alpha-D-glucose 1-phosphate</text>
        <dbReference type="Rhea" id="RHEA:24048"/>
        <dbReference type="ChEBI" id="CHEBI:17992"/>
        <dbReference type="ChEBI" id="CHEBI:37721"/>
        <dbReference type="ChEBI" id="CHEBI:43474"/>
        <dbReference type="ChEBI" id="CHEBI:58601"/>
        <dbReference type="EC" id="2.4.1.7"/>
    </reaction>
</comment>
<dbReference type="InterPro" id="IPR016377">
    <property type="entry name" value="Sucrose_GGa_phosphorylase-rel"/>
</dbReference>
<name>A0A3N9NZ69_9BACL</name>
<feature type="domain" description="Glycosyl hydrolase family 13 catalytic" evidence="7">
    <location>
        <begin position="6"/>
        <end position="423"/>
    </location>
</feature>
<dbReference type="PANTHER" id="PTHR38784">
    <property type="entry name" value="SUCROSE PHOSPHORYLASE"/>
    <property type="match status" value="1"/>
</dbReference>
<feature type="binding site" evidence="6">
    <location>
        <position position="49"/>
    </location>
    <ligand>
        <name>substrate</name>
    </ligand>
</feature>
<feature type="binding site" evidence="6">
    <location>
        <begin position="191"/>
        <end position="193"/>
    </location>
    <ligand>
        <name>substrate</name>
    </ligand>
</feature>
<evidence type="ECO:0000313" key="8">
    <source>
        <dbReference type="EMBL" id="RQW09208.1"/>
    </source>
</evidence>
<dbReference type="InterPro" id="IPR017853">
    <property type="entry name" value="GH"/>
</dbReference>
<evidence type="ECO:0000256" key="4">
    <source>
        <dbReference type="PIRNR" id="PIRNR003059"/>
    </source>
</evidence>
<evidence type="ECO:0000256" key="1">
    <source>
        <dbReference type="ARBA" id="ARBA00008452"/>
    </source>
</evidence>
<evidence type="ECO:0000256" key="6">
    <source>
        <dbReference type="PIRSR" id="PIRSR003059-2"/>
    </source>
</evidence>
<dbReference type="Pfam" id="PF00128">
    <property type="entry name" value="Alpha-amylase"/>
    <property type="match status" value="1"/>
</dbReference>
<dbReference type="AlphaFoldDB" id="A0A3N9NZ69"/>
<dbReference type="RefSeq" id="WP_124697316.1">
    <property type="nucleotide sequence ID" value="NZ_JBHUFE010000036.1"/>
</dbReference>
<feature type="binding site" evidence="6">
    <location>
        <begin position="335"/>
        <end position="338"/>
    </location>
    <ligand>
        <name>substrate</name>
    </ligand>
</feature>